<keyword evidence="3" id="KW-0998">Cell outer membrane</keyword>
<gene>
    <name evidence="7" type="ORF">RM697_11370</name>
</gene>
<name>A0ABU2YM74_9FLAO</name>
<dbReference type="PANTHER" id="PTHR30329:SF21">
    <property type="entry name" value="LIPOPROTEIN YIAD-RELATED"/>
    <property type="match status" value="1"/>
</dbReference>
<feature type="signal peptide" evidence="5">
    <location>
        <begin position="1"/>
        <end position="20"/>
    </location>
</feature>
<reference evidence="7 8" key="1">
    <citation type="submission" date="2023-09" db="EMBL/GenBank/DDBJ databases">
        <authorList>
            <person name="Rey-Velasco X."/>
        </authorList>
    </citation>
    <scope>NUCLEOTIDE SEQUENCE [LARGE SCALE GENOMIC DNA]</scope>
    <source>
        <strain evidence="7 8">W332</strain>
    </source>
</reference>
<dbReference type="InterPro" id="IPR006665">
    <property type="entry name" value="OmpA-like"/>
</dbReference>
<evidence type="ECO:0000256" key="3">
    <source>
        <dbReference type="ARBA" id="ARBA00023237"/>
    </source>
</evidence>
<dbReference type="InterPro" id="IPR050330">
    <property type="entry name" value="Bact_OuterMem_StrucFunc"/>
</dbReference>
<dbReference type="EMBL" id="JAVRIA010000006">
    <property type="protein sequence ID" value="MDT0559254.1"/>
    <property type="molecule type" value="Genomic_DNA"/>
</dbReference>
<dbReference type="PANTHER" id="PTHR30329">
    <property type="entry name" value="STATOR ELEMENT OF FLAGELLAR MOTOR COMPLEX"/>
    <property type="match status" value="1"/>
</dbReference>
<dbReference type="Gene3D" id="3.30.1330.60">
    <property type="entry name" value="OmpA-like domain"/>
    <property type="match status" value="1"/>
</dbReference>
<dbReference type="PRINTS" id="PR01021">
    <property type="entry name" value="OMPADOMAIN"/>
</dbReference>
<dbReference type="SUPFAM" id="SSF103088">
    <property type="entry name" value="OmpA-like"/>
    <property type="match status" value="1"/>
</dbReference>
<comment type="subcellular location">
    <subcellularLocation>
        <location evidence="1">Cell outer membrane</location>
    </subcellularLocation>
</comment>
<dbReference type="PROSITE" id="PS51123">
    <property type="entry name" value="OMPA_2"/>
    <property type="match status" value="1"/>
</dbReference>
<proteinExistence type="predicted"/>
<keyword evidence="5" id="KW-0732">Signal</keyword>
<evidence type="ECO:0000259" key="6">
    <source>
        <dbReference type="PROSITE" id="PS51123"/>
    </source>
</evidence>
<accession>A0ABU2YM74</accession>
<protein>
    <submittedName>
        <fullName evidence="7">OmpA family protein</fullName>
    </submittedName>
</protein>
<evidence type="ECO:0000313" key="7">
    <source>
        <dbReference type="EMBL" id="MDT0559254.1"/>
    </source>
</evidence>
<evidence type="ECO:0000313" key="8">
    <source>
        <dbReference type="Proteomes" id="UP001259492"/>
    </source>
</evidence>
<dbReference type="InterPro" id="IPR036737">
    <property type="entry name" value="OmpA-like_sf"/>
</dbReference>
<comment type="caution">
    <text evidence="7">The sequence shown here is derived from an EMBL/GenBank/DDBJ whole genome shotgun (WGS) entry which is preliminary data.</text>
</comment>
<keyword evidence="2 4" id="KW-0472">Membrane</keyword>
<dbReference type="CDD" id="cd07185">
    <property type="entry name" value="OmpA_C-like"/>
    <property type="match status" value="1"/>
</dbReference>
<evidence type="ECO:0000256" key="5">
    <source>
        <dbReference type="SAM" id="SignalP"/>
    </source>
</evidence>
<evidence type="ECO:0000256" key="1">
    <source>
        <dbReference type="ARBA" id="ARBA00004442"/>
    </source>
</evidence>
<dbReference type="RefSeq" id="WP_311428017.1">
    <property type="nucleotide sequence ID" value="NZ_JAVRIA010000006.1"/>
</dbReference>
<dbReference type="InterPro" id="IPR006664">
    <property type="entry name" value="OMP_bac"/>
</dbReference>
<evidence type="ECO:0000256" key="4">
    <source>
        <dbReference type="PROSITE-ProRule" id="PRU00473"/>
    </source>
</evidence>
<dbReference type="Proteomes" id="UP001259492">
    <property type="component" value="Unassembled WGS sequence"/>
</dbReference>
<evidence type="ECO:0000256" key="2">
    <source>
        <dbReference type="ARBA" id="ARBA00023136"/>
    </source>
</evidence>
<organism evidence="7 8">
    <name type="scientific">Microcosmobacter mediterraneus</name>
    <dbReference type="NCBI Taxonomy" id="3075607"/>
    <lineage>
        <taxon>Bacteria</taxon>
        <taxon>Pseudomonadati</taxon>
        <taxon>Bacteroidota</taxon>
        <taxon>Flavobacteriia</taxon>
        <taxon>Flavobacteriales</taxon>
        <taxon>Flavobacteriaceae</taxon>
        <taxon>Microcosmobacter</taxon>
    </lineage>
</organism>
<dbReference type="Pfam" id="PF00691">
    <property type="entry name" value="OmpA"/>
    <property type="match status" value="1"/>
</dbReference>
<keyword evidence="8" id="KW-1185">Reference proteome</keyword>
<sequence length="366" mass="41311">MKQKLLLGVFAIFGITLVQAQGLPTNPEPGKCYVKCITKDEFKEVEETLQTYPAYTKLSVVPATYKTVEETVLVKEATKKFVYVPATYETVDVAYLKKESRNDLRVVPASFGRDSRTFEIYPKTSGWEYKVLEDCPSVNKEDCVAACFVEYPEQKMDVPYTTLATDASTNSIPVPEQNASYKKRVIKTPARMDEIEIPAEYATIKRQVIDVPASTRTETVPAKYTTVTRTVLDKKGGITTWEEVECELLNPNVLPVFYELASARLTSASKKVIDDTLLPILKDSNVSVEIMSHTDSRGNDNYNMSLSQQRANSVVNYLVSRGISRSRLRARGFGESRLTNRCANDVECSESMHQRNRRTEFRVINN</sequence>
<feature type="chain" id="PRO_5045843263" evidence="5">
    <location>
        <begin position="21"/>
        <end position="366"/>
    </location>
</feature>
<feature type="domain" description="OmpA-like" evidence="6">
    <location>
        <begin position="245"/>
        <end position="366"/>
    </location>
</feature>